<dbReference type="AlphaFoldDB" id="U7QDM0"/>
<protein>
    <submittedName>
        <fullName evidence="1">Uncharacterized protein</fullName>
    </submittedName>
</protein>
<organism evidence="1 2">
    <name type="scientific">Lyngbya aestuarii BL J</name>
    <dbReference type="NCBI Taxonomy" id="1348334"/>
    <lineage>
        <taxon>Bacteria</taxon>
        <taxon>Bacillati</taxon>
        <taxon>Cyanobacteriota</taxon>
        <taxon>Cyanophyceae</taxon>
        <taxon>Oscillatoriophycideae</taxon>
        <taxon>Oscillatoriales</taxon>
        <taxon>Microcoleaceae</taxon>
        <taxon>Lyngbya</taxon>
    </lineage>
</organism>
<dbReference type="EMBL" id="AUZM01000046">
    <property type="protein sequence ID" value="ERT05918.1"/>
    <property type="molecule type" value="Genomic_DNA"/>
</dbReference>
<accession>U7QDM0</accession>
<gene>
    <name evidence="1" type="ORF">M595_4146</name>
</gene>
<name>U7QDM0_9CYAN</name>
<evidence type="ECO:0000313" key="2">
    <source>
        <dbReference type="Proteomes" id="UP000017127"/>
    </source>
</evidence>
<evidence type="ECO:0000313" key="1">
    <source>
        <dbReference type="EMBL" id="ERT05918.1"/>
    </source>
</evidence>
<reference evidence="1 2" key="1">
    <citation type="journal article" date="2013" name="Front. Microbiol.">
        <title>Comparative genomic analyses of the cyanobacterium, Lyngbya aestuarii BL J, a powerful hydrogen producer.</title>
        <authorList>
            <person name="Kothari A."/>
            <person name="Vaughn M."/>
            <person name="Garcia-Pichel F."/>
        </authorList>
    </citation>
    <scope>NUCLEOTIDE SEQUENCE [LARGE SCALE GENOMIC DNA]</scope>
    <source>
        <strain evidence="1 2">BL J</strain>
    </source>
</reference>
<keyword evidence="2" id="KW-1185">Reference proteome</keyword>
<proteinExistence type="predicted"/>
<dbReference type="Proteomes" id="UP000017127">
    <property type="component" value="Unassembled WGS sequence"/>
</dbReference>
<sequence>MERIFGELLLIKYSTKLPGFIYHPEDRFSGSLDLDENDQVSEIELIIGIA</sequence>
<comment type="caution">
    <text evidence="1">The sequence shown here is derived from an EMBL/GenBank/DDBJ whole genome shotgun (WGS) entry which is preliminary data.</text>
</comment>